<proteinExistence type="predicted"/>
<dbReference type="EMBL" id="BMGR01000004">
    <property type="protein sequence ID" value="GGF98390.1"/>
    <property type="molecule type" value="Genomic_DNA"/>
</dbReference>
<keyword evidence="5" id="KW-0067">ATP-binding</keyword>
<dbReference type="InterPro" id="IPR032834">
    <property type="entry name" value="NatK-like_C"/>
</dbReference>
<evidence type="ECO:0000256" key="5">
    <source>
        <dbReference type="ARBA" id="ARBA00022840"/>
    </source>
</evidence>
<protein>
    <recommendedName>
        <fullName evidence="8">Histidine kinase domain-containing protein</fullName>
    </recommendedName>
</protein>
<dbReference type="InterPro" id="IPR039506">
    <property type="entry name" value="SPOB_a"/>
</dbReference>
<dbReference type="GO" id="GO:0042802">
    <property type="term" value="F:identical protein binding"/>
    <property type="evidence" value="ECO:0007669"/>
    <property type="project" value="TreeGrafter"/>
</dbReference>
<dbReference type="Proteomes" id="UP000644756">
    <property type="component" value="Unassembled WGS sequence"/>
</dbReference>
<keyword evidence="3" id="KW-0547">Nucleotide-binding</keyword>
<name>A0A917CST1_9BACL</name>
<dbReference type="Pfam" id="PF14689">
    <property type="entry name" value="SPOB_a"/>
    <property type="match status" value="1"/>
</dbReference>
<keyword evidence="7" id="KW-0812">Transmembrane</keyword>
<keyword evidence="6" id="KW-0902">Two-component regulatory system</keyword>
<dbReference type="GO" id="GO:0000155">
    <property type="term" value="F:phosphorelay sensor kinase activity"/>
    <property type="evidence" value="ECO:0007669"/>
    <property type="project" value="InterPro"/>
</dbReference>
<dbReference type="Pfam" id="PF14501">
    <property type="entry name" value="HATPase_c_5"/>
    <property type="match status" value="1"/>
</dbReference>
<dbReference type="InterPro" id="IPR036890">
    <property type="entry name" value="HATPase_C_sf"/>
</dbReference>
<reference evidence="9" key="1">
    <citation type="journal article" date="2014" name="Int. J. Syst. Evol. Microbiol.">
        <title>Complete genome sequence of Corynebacterium casei LMG S-19264T (=DSM 44701T), isolated from a smear-ripened cheese.</title>
        <authorList>
            <consortium name="US DOE Joint Genome Institute (JGI-PGF)"/>
            <person name="Walter F."/>
            <person name="Albersmeier A."/>
            <person name="Kalinowski J."/>
            <person name="Ruckert C."/>
        </authorList>
    </citation>
    <scope>NUCLEOTIDE SEQUENCE</scope>
    <source>
        <strain evidence="9">CGMCC 1.12987</strain>
    </source>
</reference>
<dbReference type="SUPFAM" id="SSF55890">
    <property type="entry name" value="Sporulation response regulatory protein Spo0B"/>
    <property type="match status" value="1"/>
</dbReference>
<evidence type="ECO:0000256" key="2">
    <source>
        <dbReference type="ARBA" id="ARBA00022679"/>
    </source>
</evidence>
<dbReference type="GO" id="GO:0005524">
    <property type="term" value="F:ATP binding"/>
    <property type="evidence" value="ECO:0007669"/>
    <property type="project" value="UniProtKB-KW"/>
</dbReference>
<organism evidence="9 10">
    <name type="scientific">Paenibacillus abyssi</name>
    <dbReference type="NCBI Taxonomy" id="1340531"/>
    <lineage>
        <taxon>Bacteria</taxon>
        <taxon>Bacillati</taxon>
        <taxon>Bacillota</taxon>
        <taxon>Bacilli</taxon>
        <taxon>Bacillales</taxon>
        <taxon>Paenibacillaceae</taxon>
        <taxon>Paenibacillus</taxon>
    </lineage>
</organism>
<accession>A0A917CST1</accession>
<feature type="transmembrane region" description="Helical" evidence="7">
    <location>
        <begin position="338"/>
        <end position="359"/>
    </location>
</feature>
<keyword evidence="4" id="KW-0418">Kinase</keyword>
<dbReference type="SMART" id="SM00387">
    <property type="entry name" value="HATPase_c"/>
    <property type="match status" value="1"/>
</dbReference>
<keyword evidence="1" id="KW-0597">Phosphoprotein</keyword>
<dbReference type="InterPro" id="IPR016120">
    <property type="entry name" value="Sig_transdc_His_kin_SpoOB"/>
</dbReference>
<evidence type="ECO:0000256" key="4">
    <source>
        <dbReference type="ARBA" id="ARBA00022777"/>
    </source>
</evidence>
<dbReference type="PANTHER" id="PTHR40448:SF1">
    <property type="entry name" value="TWO-COMPONENT SENSOR HISTIDINE KINASE"/>
    <property type="match status" value="1"/>
</dbReference>
<feature type="transmembrane region" description="Helical" evidence="7">
    <location>
        <begin position="7"/>
        <end position="27"/>
    </location>
</feature>
<dbReference type="SUPFAM" id="SSF55874">
    <property type="entry name" value="ATPase domain of HSP90 chaperone/DNA topoisomerase II/histidine kinase"/>
    <property type="match status" value="1"/>
</dbReference>
<gene>
    <name evidence="9" type="ORF">GCM10010916_14550</name>
</gene>
<comment type="caution">
    <text evidence="9">The sequence shown here is derived from an EMBL/GenBank/DDBJ whole genome shotgun (WGS) entry which is preliminary data.</text>
</comment>
<dbReference type="PROSITE" id="PS50109">
    <property type="entry name" value="HIS_KIN"/>
    <property type="match status" value="1"/>
</dbReference>
<dbReference type="InterPro" id="IPR005467">
    <property type="entry name" value="His_kinase_dom"/>
</dbReference>
<keyword evidence="7" id="KW-1133">Transmembrane helix</keyword>
<keyword evidence="2" id="KW-0808">Transferase</keyword>
<keyword evidence="7" id="KW-0472">Membrane</keyword>
<dbReference type="Gene3D" id="1.10.287.130">
    <property type="match status" value="1"/>
</dbReference>
<keyword evidence="10" id="KW-1185">Reference proteome</keyword>
<dbReference type="AlphaFoldDB" id="A0A917CST1"/>
<evidence type="ECO:0000256" key="3">
    <source>
        <dbReference type="ARBA" id="ARBA00022741"/>
    </source>
</evidence>
<evidence type="ECO:0000256" key="1">
    <source>
        <dbReference type="ARBA" id="ARBA00022553"/>
    </source>
</evidence>
<dbReference type="InterPro" id="IPR003594">
    <property type="entry name" value="HATPase_dom"/>
</dbReference>
<evidence type="ECO:0000259" key="8">
    <source>
        <dbReference type="PROSITE" id="PS50109"/>
    </source>
</evidence>
<evidence type="ECO:0000256" key="6">
    <source>
        <dbReference type="ARBA" id="ARBA00023012"/>
    </source>
</evidence>
<evidence type="ECO:0000256" key="7">
    <source>
        <dbReference type="SAM" id="Phobius"/>
    </source>
</evidence>
<evidence type="ECO:0000313" key="9">
    <source>
        <dbReference type="EMBL" id="GGF98390.1"/>
    </source>
</evidence>
<dbReference type="RefSeq" id="WP_188530399.1">
    <property type="nucleotide sequence ID" value="NZ_BMGR01000004.1"/>
</dbReference>
<feature type="domain" description="Histidine kinase" evidence="8">
    <location>
        <begin position="477"/>
        <end position="582"/>
    </location>
</feature>
<dbReference type="Gene3D" id="3.30.565.10">
    <property type="entry name" value="Histidine kinase-like ATPase, C-terminal domain"/>
    <property type="match status" value="1"/>
</dbReference>
<sequence length="582" mass="66222">MLRSNTWLITTVVIILLLGINNTVYYFTTKKSLEESLSHEMSSVAKQIEISIEQSRLGAEKYQELIGHQLRSVSIAAQYALDPDIEKVDNEQLVELSDRLGVLHITLLKRTEDNIVLYKSSDPQQLGLNTSSWYPWYQAFNELFDNHQVTIDWGQSLSNFWTGPFELATSDTSKIRKWGYYYDGTTNYIIDPYVSYDMQEEYEKITGANPMIEQTLRENPSILEITVINPKTFPDGMLRTKTETGEDLDHITTQPIIYGTYEYQDPEDVGSVQEAFNTNEAVTINTDINGKHVLKMFIPVPIAKVASIVDENSEPVDHYILSIVSDYQSIQDTLDKQFLNIGLIILVVSVLSVIIVFVTMRYFRKSRDRVVGEAQARYSDEINQLFHSIRVQRHDFLNHVQMIHSLAEMNKVKELRSYTKDLAGEIHVLSDIINIGNPAIAALVRSKLSQAESHKVRFESHFQGMSSLELGVKTLDLTRMLGNLVDNAIDEAMKYPDEEKRWVALSGSDEQHYLLFSVSNYCQNPDDLKNKSLFEAGYSNKGNGHQGLGLSIVKEIVEQYKGTISLDLDMPNQVSIVIIIPH</sequence>
<evidence type="ECO:0000313" key="10">
    <source>
        <dbReference type="Proteomes" id="UP000644756"/>
    </source>
</evidence>
<dbReference type="PANTHER" id="PTHR40448">
    <property type="entry name" value="TWO-COMPONENT SENSOR HISTIDINE KINASE"/>
    <property type="match status" value="1"/>
</dbReference>
<reference evidence="9" key="2">
    <citation type="submission" date="2020-09" db="EMBL/GenBank/DDBJ databases">
        <authorList>
            <person name="Sun Q."/>
            <person name="Zhou Y."/>
        </authorList>
    </citation>
    <scope>NUCLEOTIDE SEQUENCE</scope>
    <source>
        <strain evidence="9">CGMCC 1.12987</strain>
    </source>
</reference>